<dbReference type="EMBL" id="BK015359">
    <property type="protein sequence ID" value="DAE03148.1"/>
    <property type="molecule type" value="Genomic_DNA"/>
</dbReference>
<proteinExistence type="predicted"/>
<organism evidence="1">
    <name type="scientific">Podoviridae sp. ctU7u6</name>
    <dbReference type="NCBI Taxonomy" id="2825252"/>
    <lineage>
        <taxon>Viruses</taxon>
        <taxon>Duplodnaviria</taxon>
        <taxon>Heunggongvirae</taxon>
        <taxon>Uroviricota</taxon>
        <taxon>Caudoviricetes</taxon>
    </lineage>
</organism>
<sequence length="113" mass="13182">MIYNLKYNNLLSSTDGSIENIQDSFDKYDIINYYYILPEAGELYYEGQKYEITEPSILFNTFTIEKDKAPEIIIIPCASAINKLVELKEKRDNYMKSRDCGNCEKLCCDCPNY</sequence>
<name>A0A8S5PAB0_9CAUD</name>
<accession>A0A8S5PAB0</accession>
<reference evidence="1" key="1">
    <citation type="journal article" date="2021" name="Proc. Natl. Acad. Sci. U.S.A.">
        <title>A Catalog of Tens of Thousands of Viruses from Human Metagenomes Reveals Hidden Associations with Chronic Diseases.</title>
        <authorList>
            <person name="Tisza M.J."/>
            <person name="Buck C.B."/>
        </authorList>
    </citation>
    <scope>NUCLEOTIDE SEQUENCE</scope>
    <source>
        <strain evidence="1">CtU7u6</strain>
    </source>
</reference>
<protein>
    <submittedName>
        <fullName evidence="1">Uncharacterized protein</fullName>
    </submittedName>
</protein>
<evidence type="ECO:0000313" key="1">
    <source>
        <dbReference type="EMBL" id="DAE03148.1"/>
    </source>
</evidence>